<proteinExistence type="predicted"/>
<sequence>MSTTSGSQTMTTSMMTMSSSQDYLRDYSIVLSSGIDETAARQQPQPSQPQQQQQQQSTTPQTPTSSTQQNPPGWETDYRQVPPYRPVNMQLDRASRPWGSNRVESAIIFTMMHGVWLKSTIAWLWRVTGGRANDRAFETKIGGEL</sequence>
<organism evidence="2 3">
    <name type="scientific">Bombardia bombarda</name>
    <dbReference type="NCBI Taxonomy" id="252184"/>
    <lineage>
        <taxon>Eukaryota</taxon>
        <taxon>Fungi</taxon>
        <taxon>Dikarya</taxon>
        <taxon>Ascomycota</taxon>
        <taxon>Pezizomycotina</taxon>
        <taxon>Sordariomycetes</taxon>
        <taxon>Sordariomycetidae</taxon>
        <taxon>Sordariales</taxon>
        <taxon>Lasiosphaeriaceae</taxon>
        <taxon>Bombardia</taxon>
    </lineage>
</organism>
<protein>
    <submittedName>
        <fullName evidence="2">Uncharacterized protein</fullName>
    </submittedName>
</protein>
<dbReference type="AlphaFoldDB" id="A0AA39XJV8"/>
<gene>
    <name evidence="2" type="ORF">B0T17DRAFT_612245</name>
</gene>
<feature type="compositionally biased region" description="Low complexity" evidence="1">
    <location>
        <begin position="42"/>
        <end position="69"/>
    </location>
</feature>
<evidence type="ECO:0000313" key="2">
    <source>
        <dbReference type="EMBL" id="KAK0635368.1"/>
    </source>
</evidence>
<evidence type="ECO:0000313" key="3">
    <source>
        <dbReference type="Proteomes" id="UP001174934"/>
    </source>
</evidence>
<evidence type="ECO:0000256" key="1">
    <source>
        <dbReference type="SAM" id="MobiDB-lite"/>
    </source>
</evidence>
<accession>A0AA39XJV8</accession>
<comment type="caution">
    <text evidence="2">The sequence shown here is derived from an EMBL/GenBank/DDBJ whole genome shotgun (WGS) entry which is preliminary data.</text>
</comment>
<feature type="region of interest" description="Disordered" evidence="1">
    <location>
        <begin position="34"/>
        <end position="85"/>
    </location>
</feature>
<name>A0AA39XJV8_9PEZI</name>
<keyword evidence="3" id="KW-1185">Reference proteome</keyword>
<dbReference type="Proteomes" id="UP001174934">
    <property type="component" value="Unassembled WGS sequence"/>
</dbReference>
<dbReference type="EMBL" id="JAULSR010000001">
    <property type="protein sequence ID" value="KAK0635368.1"/>
    <property type="molecule type" value="Genomic_DNA"/>
</dbReference>
<reference evidence="2" key="1">
    <citation type="submission" date="2023-06" db="EMBL/GenBank/DDBJ databases">
        <title>Genome-scale phylogeny and comparative genomics of the fungal order Sordariales.</title>
        <authorList>
            <consortium name="Lawrence Berkeley National Laboratory"/>
            <person name="Hensen N."/>
            <person name="Bonometti L."/>
            <person name="Westerberg I."/>
            <person name="Brannstrom I.O."/>
            <person name="Guillou S."/>
            <person name="Cros-Aarteil S."/>
            <person name="Calhoun S."/>
            <person name="Haridas S."/>
            <person name="Kuo A."/>
            <person name="Mondo S."/>
            <person name="Pangilinan J."/>
            <person name="Riley R."/>
            <person name="LaButti K."/>
            <person name="Andreopoulos B."/>
            <person name="Lipzen A."/>
            <person name="Chen C."/>
            <person name="Yanf M."/>
            <person name="Daum C."/>
            <person name="Ng V."/>
            <person name="Clum A."/>
            <person name="Steindorff A."/>
            <person name="Ohm R."/>
            <person name="Martin F."/>
            <person name="Silar P."/>
            <person name="Natvig D."/>
            <person name="Lalanne C."/>
            <person name="Gautier V."/>
            <person name="Ament-velasquez S.L."/>
            <person name="Kruys A."/>
            <person name="Hutchinson M.I."/>
            <person name="Powell A.J."/>
            <person name="Barry K."/>
            <person name="Miller A.N."/>
            <person name="Grigoriev I.V."/>
            <person name="Debuchy R."/>
            <person name="Gladieux P."/>
            <person name="Thoren M.H."/>
            <person name="Johannesson H."/>
        </authorList>
    </citation>
    <scope>NUCLEOTIDE SEQUENCE</scope>
    <source>
        <strain evidence="2">SMH3391-2</strain>
    </source>
</reference>